<dbReference type="RefSeq" id="WP_184383940.1">
    <property type="nucleotide sequence ID" value="NZ_JACIDJ010000003.1"/>
</dbReference>
<dbReference type="EMBL" id="JACIDJ010000003">
    <property type="protein sequence ID" value="MBB3898796.1"/>
    <property type="molecule type" value="Genomic_DNA"/>
</dbReference>
<gene>
    <name evidence="2" type="ORF">GGQ83_002239</name>
</gene>
<dbReference type="PANTHER" id="PTHR39339:SF1">
    <property type="entry name" value="CHAD DOMAIN-CONTAINING PROTEIN"/>
    <property type="match status" value="1"/>
</dbReference>
<dbReference type="Gene3D" id="1.40.20.10">
    <property type="entry name" value="CHAD domain"/>
    <property type="match status" value="1"/>
</dbReference>
<dbReference type="InterPro" id="IPR038186">
    <property type="entry name" value="CHAD_dom_sf"/>
</dbReference>
<protein>
    <submittedName>
        <fullName evidence="2">CHAD domain-containing protein</fullName>
    </submittedName>
</protein>
<evidence type="ECO:0000313" key="2">
    <source>
        <dbReference type="EMBL" id="MBB3898796.1"/>
    </source>
</evidence>
<organism evidence="2 3">
    <name type="scientific">Roseococcus suduntuyensis</name>
    <dbReference type="NCBI Taxonomy" id="455361"/>
    <lineage>
        <taxon>Bacteria</taxon>
        <taxon>Pseudomonadati</taxon>
        <taxon>Pseudomonadota</taxon>
        <taxon>Alphaproteobacteria</taxon>
        <taxon>Acetobacterales</taxon>
        <taxon>Roseomonadaceae</taxon>
        <taxon>Roseococcus</taxon>
    </lineage>
</organism>
<proteinExistence type="predicted"/>
<evidence type="ECO:0000259" key="1">
    <source>
        <dbReference type="PROSITE" id="PS51708"/>
    </source>
</evidence>
<dbReference type="Proteomes" id="UP000553193">
    <property type="component" value="Unassembled WGS sequence"/>
</dbReference>
<comment type="caution">
    <text evidence="2">The sequence shown here is derived from an EMBL/GenBank/DDBJ whole genome shotgun (WGS) entry which is preliminary data.</text>
</comment>
<reference evidence="2 3" key="1">
    <citation type="submission" date="2020-08" db="EMBL/GenBank/DDBJ databases">
        <title>Genomic Encyclopedia of Type Strains, Phase IV (KMG-IV): sequencing the most valuable type-strain genomes for metagenomic binning, comparative biology and taxonomic classification.</title>
        <authorList>
            <person name="Goeker M."/>
        </authorList>
    </citation>
    <scope>NUCLEOTIDE SEQUENCE [LARGE SCALE GENOMIC DNA]</scope>
    <source>
        <strain evidence="2 3">DSM 19979</strain>
    </source>
</reference>
<dbReference type="PROSITE" id="PS51708">
    <property type="entry name" value="CHAD"/>
    <property type="match status" value="1"/>
</dbReference>
<dbReference type="InterPro" id="IPR007899">
    <property type="entry name" value="CHAD_dom"/>
</dbReference>
<dbReference type="Pfam" id="PF05235">
    <property type="entry name" value="CHAD"/>
    <property type="match status" value="1"/>
</dbReference>
<dbReference type="SMART" id="SM00880">
    <property type="entry name" value="CHAD"/>
    <property type="match status" value="1"/>
</dbReference>
<feature type="domain" description="CHAD" evidence="1">
    <location>
        <begin position="121"/>
        <end position="405"/>
    </location>
</feature>
<keyword evidence="3" id="KW-1185">Reference proteome</keyword>
<sequence>MEPLPPEDATLLPGALPAPLPLEAQPEGELAEIARFTGRATSPLPGVTWIEGRIIAGEASRRVGRLVLGGPAAEVLSQAATLAETLPLLPARASLDELALALAEGRAPRPRRAGPAALGQARTVEEALRAALGHLLEVLLAESAHCRLEAGPRGVHQSRVALRRLRSLLRIFRPVVDGPEWRDWDARLKEAAAILGGARDWDVFLGGLGEAAFQALDRDPRMKRMLAAAGRERALAYERVAALLEGPLFRGALWSGVGLLALRPASPPDAPLRPFAAEVLRKRWKRLRRAGARMEELDAEALHEMRLDAKRLRYAAEPFAAIWPGKAPRRFNRRLAALQEALGLANDAVVARDLAARLEGKGAGGFALGAVSGFAAGRAEGSRLAALEAWARLRKAGQFWSRVENENE</sequence>
<accession>A0A840AE13</accession>
<name>A0A840AE13_9PROT</name>
<dbReference type="AlphaFoldDB" id="A0A840AE13"/>
<dbReference type="PANTHER" id="PTHR39339">
    <property type="entry name" value="SLR1444 PROTEIN"/>
    <property type="match status" value="1"/>
</dbReference>
<evidence type="ECO:0000313" key="3">
    <source>
        <dbReference type="Proteomes" id="UP000553193"/>
    </source>
</evidence>